<dbReference type="AlphaFoldDB" id="A0A2X0REW0"/>
<keyword evidence="1" id="KW-1133">Transmembrane helix</keyword>
<proteinExistence type="predicted"/>
<dbReference type="EMBL" id="LS423452">
    <property type="protein sequence ID" value="SPS06234.1"/>
    <property type="molecule type" value="Genomic_DNA"/>
</dbReference>
<evidence type="ECO:0000256" key="1">
    <source>
        <dbReference type="SAM" id="Phobius"/>
    </source>
</evidence>
<protein>
    <submittedName>
        <fullName evidence="2">Uncharacterized protein</fullName>
    </submittedName>
</protein>
<reference evidence="2" key="1">
    <citation type="submission" date="2018-05" db="EMBL/GenBank/DDBJ databases">
        <authorList>
            <person name="Lanie J.A."/>
            <person name="Ng W.-L."/>
            <person name="Kazmierczak K.M."/>
            <person name="Andrzejewski T.M."/>
            <person name="Davidsen T.M."/>
            <person name="Wayne K.J."/>
            <person name="Tettelin H."/>
            <person name="Glass J.I."/>
            <person name="Rusch D."/>
            <person name="Podicherti R."/>
            <person name="Tsui H.-C.T."/>
            <person name="Winkler M.E."/>
        </authorList>
    </citation>
    <scope>NUCLEOTIDE SEQUENCE</scope>
    <source>
        <strain evidence="2">KNB</strain>
    </source>
</reference>
<evidence type="ECO:0000313" key="2">
    <source>
        <dbReference type="EMBL" id="SPS06234.1"/>
    </source>
</evidence>
<gene>
    <name evidence="2" type="ORF">NITFAB_1824</name>
</gene>
<name>A0A2X0REW0_9PROT</name>
<feature type="transmembrane region" description="Helical" evidence="1">
    <location>
        <begin position="26"/>
        <end position="46"/>
    </location>
</feature>
<accession>A0A2X0REW0</accession>
<keyword evidence="1" id="KW-0472">Membrane</keyword>
<keyword evidence="1" id="KW-0812">Transmembrane</keyword>
<sequence length="93" mass="10028">MNELILFGSTFASVFALGFQSQNVNNGHYIAAFLTSFLIGSSQIVLYKLVPGADMSQIAATLAGGPLGITASMFVHRKFMKAPVRRNRGGLYK</sequence>
<organism evidence="2">
    <name type="scientific">Candidatus Nitrotoga fabula</name>
    <dbReference type="NCBI Taxonomy" id="2182327"/>
    <lineage>
        <taxon>Bacteria</taxon>
        <taxon>Pseudomonadati</taxon>
        <taxon>Pseudomonadota</taxon>
        <taxon>Betaproteobacteria</taxon>
        <taxon>Nitrosomonadales</taxon>
        <taxon>Gallionellaceae</taxon>
        <taxon>Candidatus Nitrotoga</taxon>
    </lineage>
</organism>
<feature type="transmembrane region" description="Helical" evidence="1">
    <location>
        <begin position="58"/>
        <end position="76"/>
    </location>
</feature>